<evidence type="ECO:0000256" key="2">
    <source>
        <dbReference type="ARBA" id="ARBA00006490"/>
    </source>
</evidence>
<evidence type="ECO:0000256" key="5">
    <source>
        <dbReference type="ARBA" id="ARBA00022898"/>
    </source>
</evidence>
<proteinExistence type="inferred from homology"/>
<accession>A0A221KF56</accession>
<dbReference type="Pfam" id="PF00266">
    <property type="entry name" value="Aminotran_5"/>
    <property type="match status" value="1"/>
</dbReference>
<evidence type="ECO:0000256" key="7">
    <source>
        <dbReference type="ARBA" id="ARBA00023014"/>
    </source>
</evidence>
<keyword evidence="6" id="KW-0408">Iron</keyword>
<dbReference type="Gene3D" id="3.90.1150.10">
    <property type="entry name" value="Aspartate Aminotransferase, domain 1"/>
    <property type="match status" value="1"/>
</dbReference>
<dbReference type="SUPFAM" id="SSF53383">
    <property type="entry name" value="PLP-dependent transferases"/>
    <property type="match status" value="1"/>
</dbReference>
<comment type="catalytic activity">
    <reaction evidence="8">
        <text>(sulfur carrier)-H + L-cysteine = (sulfur carrier)-SH + L-alanine</text>
        <dbReference type="Rhea" id="RHEA:43892"/>
        <dbReference type="Rhea" id="RHEA-COMP:14737"/>
        <dbReference type="Rhea" id="RHEA-COMP:14739"/>
        <dbReference type="ChEBI" id="CHEBI:29917"/>
        <dbReference type="ChEBI" id="CHEBI:35235"/>
        <dbReference type="ChEBI" id="CHEBI:57972"/>
        <dbReference type="ChEBI" id="CHEBI:64428"/>
        <dbReference type="EC" id="2.8.1.7"/>
    </reaction>
</comment>
<keyword evidence="5" id="KW-0663">Pyridoxal phosphate</keyword>
<dbReference type="InterPro" id="IPR000192">
    <property type="entry name" value="Aminotrans_V_dom"/>
</dbReference>
<evidence type="ECO:0000256" key="4">
    <source>
        <dbReference type="ARBA" id="ARBA00022723"/>
    </source>
</evidence>
<reference evidence="10 11" key="1">
    <citation type="submission" date="2017-07" db="EMBL/GenBank/DDBJ databases">
        <title>Complete Genome Sequence of the cosmetic ferment Vitreoscilla filiformis (ATCC15551).</title>
        <authorList>
            <person name="Contreras S."/>
            <person name="Sagory-Zalkind P."/>
            <person name="Blanquart H."/>
            <person name="Iltis A."/>
            <person name="Morand S.C."/>
        </authorList>
    </citation>
    <scope>NUCLEOTIDE SEQUENCE [LARGE SCALE GENOMIC DNA]</scope>
    <source>
        <strain evidence="10 11">ATCC 15551</strain>
    </source>
</reference>
<dbReference type="Proteomes" id="UP000199729">
    <property type="component" value="Chromosome"/>
</dbReference>
<evidence type="ECO:0000313" key="10">
    <source>
        <dbReference type="EMBL" id="ASM77433.1"/>
    </source>
</evidence>
<dbReference type="InterPro" id="IPR015421">
    <property type="entry name" value="PyrdxlP-dep_Trfase_major"/>
</dbReference>
<protein>
    <submittedName>
        <fullName evidence="10">Cysteine desulfurase</fullName>
    </submittedName>
</protein>
<evidence type="ECO:0000259" key="9">
    <source>
        <dbReference type="Pfam" id="PF00266"/>
    </source>
</evidence>
<keyword evidence="4" id="KW-0479">Metal-binding</keyword>
<feature type="domain" description="Aminotransferase class V" evidence="9">
    <location>
        <begin position="13"/>
        <end position="372"/>
    </location>
</feature>
<dbReference type="Gene3D" id="1.10.260.50">
    <property type="match status" value="1"/>
</dbReference>
<dbReference type="GO" id="GO:0051536">
    <property type="term" value="F:iron-sulfur cluster binding"/>
    <property type="evidence" value="ECO:0007669"/>
    <property type="project" value="UniProtKB-KW"/>
</dbReference>
<dbReference type="GO" id="GO:0031071">
    <property type="term" value="F:cysteine desulfurase activity"/>
    <property type="evidence" value="ECO:0007669"/>
    <property type="project" value="UniProtKB-EC"/>
</dbReference>
<keyword evidence="11" id="KW-1185">Reference proteome</keyword>
<dbReference type="AlphaFoldDB" id="A0A221KF56"/>
<sequence length="400" mass="41699">MGMSTLAAALPPVYLDHNATTAVAPEAVQEMIDVLERVWANPSSTHGPGQAARRLLADARNRVATFLGCQATELVFTSGATEANHIALLGALARGKAEGCTRLVLSAVEHPGLLALAARLRSEGTPVELIPVNASGQLNLEAARALLGPDVALLSVMGANNETGVLMPVRELAELARAQGVPFHVDATQLVGKSGLRFDASGADLWSLSAHKLHGPKGVGALLIRRGLSWPALQAGRQERNRRGGTENLPGIVGFAAAAERAARTLADDLAHLRALRDQLEASLKALHPAVQIHGDGVARLPNTVCLRFGTLDAEQVLNKLERAGVVASSGAACTASGTQPSHVLLAMGATALEAKASVRLSLGRHTQEREIAHTVAVVRRVIVPLLAAADVDVETRIAA</sequence>
<dbReference type="EMBL" id="CP022423">
    <property type="protein sequence ID" value="ASM77433.1"/>
    <property type="molecule type" value="Genomic_DNA"/>
</dbReference>
<evidence type="ECO:0000256" key="8">
    <source>
        <dbReference type="ARBA" id="ARBA00050776"/>
    </source>
</evidence>
<gene>
    <name evidence="10" type="ORF">VITFI_CDS1655</name>
</gene>
<dbReference type="KEGG" id="vff:VITFI_CDS1655"/>
<evidence type="ECO:0000256" key="1">
    <source>
        <dbReference type="ARBA" id="ARBA00001933"/>
    </source>
</evidence>
<comment type="cofactor">
    <cofactor evidence="1">
        <name>pyridoxal 5'-phosphate</name>
        <dbReference type="ChEBI" id="CHEBI:597326"/>
    </cofactor>
</comment>
<dbReference type="InterPro" id="IPR015424">
    <property type="entry name" value="PyrdxlP-dep_Trfase"/>
</dbReference>
<name>A0A221KF56_VITFI</name>
<dbReference type="PANTHER" id="PTHR11601:SF34">
    <property type="entry name" value="CYSTEINE DESULFURASE"/>
    <property type="match status" value="1"/>
</dbReference>
<dbReference type="PANTHER" id="PTHR11601">
    <property type="entry name" value="CYSTEINE DESULFURYLASE FAMILY MEMBER"/>
    <property type="match status" value="1"/>
</dbReference>
<organism evidence="10 11">
    <name type="scientific">Vitreoscilla filiformis</name>
    <dbReference type="NCBI Taxonomy" id="63"/>
    <lineage>
        <taxon>Bacteria</taxon>
        <taxon>Pseudomonadati</taxon>
        <taxon>Pseudomonadota</taxon>
        <taxon>Betaproteobacteria</taxon>
        <taxon>Neisseriales</taxon>
        <taxon>Neisseriaceae</taxon>
        <taxon>Vitreoscilla</taxon>
    </lineage>
</organism>
<evidence type="ECO:0000256" key="3">
    <source>
        <dbReference type="ARBA" id="ARBA00022679"/>
    </source>
</evidence>
<evidence type="ECO:0000256" key="6">
    <source>
        <dbReference type="ARBA" id="ARBA00023004"/>
    </source>
</evidence>
<dbReference type="PIRSF" id="PIRSF005572">
    <property type="entry name" value="NifS"/>
    <property type="match status" value="1"/>
</dbReference>
<comment type="similarity">
    <text evidence="2">Belongs to the class-V pyridoxal-phosphate-dependent aminotransferase family. NifS/IscS subfamily.</text>
</comment>
<dbReference type="Gene3D" id="3.40.640.10">
    <property type="entry name" value="Type I PLP-dependent aspartate aminotransferase-like (Major domain)"/>
    <property type="match status" value="1"/>
</dbReference>
<evidence type="ECO:0000313" key="11">
    <source>
        <dbReference type="Proteomes" id="UP000199729"/>
    </source>
</evidence>
<dbReference type="InterPro" id="IPR015422">
    <property type="entry name" value="PyrdxlP-dep_Trfase_small"/>
</dbReference>
<dbReference type="GO" id="GO:0046872">
    <property type="term" value="F:metal ion binding"/>
    <property type="evidence" value="ECO:0007669"/>
    <property type="project" value="UniProtKB-KW"/>
</dbReference>
<keyword evidence="3" id="KW-0808">Transferase</keyword>
<keyword evidence="7" id="KW-0411">Iron-sulfur</keyword>
<dbReference type="InterPro" id="IPR016454">
    <property type="entry name" value="Cysteine_dSase"/>
</dbReference>